<comment type="caution">
    <text evidence="1">The sequence shown here is derived from an EMBL/GenBank/DDBJ whole genome shotgun (WGS) entry which is preliminary data.</text>
</comment>
<reference evidence="1" key="1">
    <citation type="submission" date="2021-02" db="EMBL/GenBank/DDBJ databases">
        <authorList>
            <person name="Nowell W R."/>
        </authorList>
    </citation>
    <scope>NUCLEOTIDE SEQUENCE</scope>
</reference>
<evidence type="ECO:0000313" key="5">
    <source>
        <dbReference type="Proteomes" id="UP000663829"/>
    </source>
</evidence>
<evidence type="ECO:0000313" key="2">
    <source>
        <dbReference type="EMBL" id="CAF1287835.1"/>
    </source>
</evidence>
<dbReference type="EMBL" id="CAJOBC010002311">
    <property type="protein sequence ID" value="CAF3726799.1"/>
    <property type="molecule type" value="Genomic_DNA"/>
</dbReference>
<protein>
    <submittedName>
        <fullName evidence="1">Uncharacterized protein</fullName>
    </submittedName>
</protein>
<gene>
    <name evidence="1" type="ORF">GPM918_LOCUS11249</name>
    <name evidence="2" type="ORF">OVA965_LOCUS27948</name>
    <name evidence="3" type="ORF">SRO942_LOCUS11248</name>
    <name evidence="4" type="ORF">TMI583_LOCUS28694</name>
</gene>
<name>A0A814DAL5_9BILA</name>
<keyword evidence="5" id="KW-1185">Reference proteome</keyword>
<organism evidence="1 5">
    <name type="scientific">Didymodactylos carnosus</name>
    <dbReference type="NCBI Taxonomy" id="1234261"/>
    <lineage>
        <taxon>Eukaryota</taxon>
        <taxon>Metazoa</taxon>
        <taxon>Spiralia</taxon>
        <taxon>Gnathifera</taxon>
        <taxon>Rotifera</taxon>
        <taxon>Eurotatoria</taxon>
        <taxon>Bdelloidea</taxon>
        <taxon>Philodinida</taxon>
        <taxon>Philodinidae</taxon>
        <taxon>Didymodactylos</taxon>
    </lineage>
</organism>
<evidence type="ECO:0000313" key="1">
    <source>
        <dbReference type="EMBL" id="CAF0951126.1"/>
    </source>
</evidence>
<evidence type="ECO:0000313" key="4">
    <source>
        <dbReference type="EMBL" id="CAF4092772.1"/>
    </source>
</evidence>
<dbReference type="EMBL" id="CAJNOQ010002312">
    <property type="protein sequence ID" value="CAF0951126.1"/>
    <property type="molecule type" value="Genomic_DNA"/>
</dbReference>
<dbReference type="OrthoDB" id="9979872at2759"/>
<dbReference type="EMBL" id="CAJOBA010040325">
    <property type="protein sequence ID" value="CAF4092772.1"/>
    <property type="molecule type" value="Genomic_DNA"/>
</dbReference>
<dbReference type="Proteomes" id="UP000663829">
    <property type="component" value="Unassembled WGS sequence"/>
</dbReference>
<sequence>MGDHAASIMSSTVCTSPMCSIQSEIRCRHCDEVYCYLCFMSHRKNIFDEMMAIRKQMIEDRRQGVAEVTKFIDKQAQDAKEQAKALVDDALERLKKASENIYNYIDNRRQAKLARIEESLHIYDNEIKNIDEFLDHKRFLGASRMSVLRKLYGYNMFYDNIHDEKNSSKLMVPVVSQQQRENEKFFGNYRYYDELINLREKWPFLQRALTTVYFPARKDISLDKIITFLEYRHDRVLENYREHLNETKSLSNSITTVDDLLLGLSFLRIRSKPIEPHNFDYIQTKTIDEDKNEMVDVETTSVTKKNGEKINGRLTTDKHSGKKEDNDWIIENYEETAIY</sequence>
<proteinExistence type="predicted"/>
<dbReference type="EMBL" id="CAJNOK010018760">
    <property type="protein sequence ID" value="CAF1287835.1"/>
    <property type="molecule type" value="Genomic_DNA"/>
</dbReference>
<dbReference type="Proteomes" id="UP000677228">
    <property type="component" value="Unassembled WGS sequence"/>
</dbReference>
<dbReference type="Proteomes" id="UP000681722">
    <property type="component" value="Unassembled WGS sequence"/>
</dbReference>
<evidence type="ECO:0000313" key="3">
    <source>
        <dbReference type="EMBL" id="CAF3726799.1"/>
    </source>
</evidence>
<dbReference type="Proteomes" id="UP000682733">
    <property type="component" value="Unassembled WGS sequence"/>
</dbReference>
<accession>A0A814DAL5</accession>
<dbReference type="AlphaFoldDB" id="A0A814DAL5"/>